<evidence type="ECO:0000313" key="3">
    <source>
        <dbReference type="EMBL" id="AOC95007.1"/>
    </source>
</evidence>
<dbReference type="EMBL" id="CP016907">
    <property type="protein sequence ID" value="AOC95007.1"/>
    <property type="molecule type" value="Genomic_DNA"/>
</dbReference>
<keyword evidence="2" id="KW-1133">Transmembrane helix</keyword>
<feature type="transmembrane region" description="Helical" evidence="2">
    <location>
        <begin position="50"/>
        <end position="69"/>
    </location>
</feature>
<evidence type="ECO:0000313" key="4">
    <source>
        <dbReference type="Proteomes" id="UP000093276"/>
    </source>
</evidence>
<protein>
    <submittedName>
        <fullName evidence="3">Uncharacterized protein</fullName>
    </submittedName>
</protein>
<accession>A0AAC9D220</accession>
<feature type="compositionally biased region" description="Acidic residues" evidence="1">
    <location>
        <begin position="211"/>
        <end position="224"/>
    </location>
</feature>
<evidence type="ECO:0000256" key="2">
    <source>
        <dbReference type="SAM" id="Phobius"/>
    </source>
</evidence>
<evidence type="ECO:0000256" key="1">
    <source>
        <dbReference type="SAM" id="MobiDB-lite"/>
    </source>
</evidence>
<gene>
    <name evidence="3" type="ORF">BB050_01881</name>
</gene>
<proteinExistence type="predicted"/>
<feature type="transmembrane region" description="Helical" evidence="2">
    <location>
        <begin position="126"/>
        <end position="151"/>
    </location>
</feature>
<feature type="transmembrane region" description="Helical" evidence="2">
    <location>
        <begin position="12"/>
        <end position="30"/>
    </location>
</feature>
<feature type="transmembrane region" description="Helical" evidence="2">
    <location>
        <begin position="95"/>
        <end position="114"/>
    </location>
</feature>
<dbReference type="AlphaFoldDB" id="A0AAC9D220"/>
<sequence length="434" mass="50119">MDRKTRFFRNAVILQFIPLLLLGLLIVSNFREQKTLRIRQLHPYEFNYGYAVPLLIFGIGLVFALFSLFSKQEDILQNSEAEILKIKRKQNFWKFAFYSNVFFICAIAVFSAVISNEDSIIIDQPVHFYGSIVLRALLVIVISLITASFFLTAGINWKTNKTLSAVILIFGFLILGGSIAGDIIFMEKFQEASESYKMAKNEKRIPAGEEQLGDYDDSYEESEEGRENHEESKELEEPIEIDKTRLEDSWNAIAENLFGGKTGWGDEFSSVRSFVSNEMDPDTDLPDTYFYLLNYIENLKDRPKELYSVFENYKSIFYDVLSEETYHGKHLDEIVDGLLMAYDDVGTDTEKLNEIYRVMEIDPADSSETNIGGYLPGLKKYCSSYALRELKRNKIYCSNSSDIVWFYSFWARRNKDGSVKEAAQILKEIKAYYK</sequence>
<feature type="transmembrane region" description="Helical" evidence="2">
    <location>
        <begin position="163"/>
        <end position="186"/>
    </location>
</feature>
<reference evidence="3 4" key="1">
    <citation type="submission" date="2016-08" db="EMBL/GenBank/DDBJ databases">
        <title>Complete genome sequence of Flavobacterium johnsoniae strain GSE09, a volatile-producing biocontrol agent isolated from cucumber (Cucumis sativus).</title>
        <authorList>
            <person name="Jeong J.-J."/>
            <person name="Oh J.Y."/>
            <person name="Jim Y.J."/>
            <person name="Sang M.K."/>
            <person name="Kim K.D."/>
        </authorList>
    </citation>
    <scope>NUCLEOTIDE SEQUENCE [LARGE SCALE GENOMIC DNA]</scope>
    <source>
        <strain evidence="3 4">GSE09</strain>
    </source>
</reference>
<feature type="compositionally biased region" description="Basic and acidic residues" evidence="1">
    <location>
        <begin position="225"/>
        <end position="238"/>
    </location>
</feature>
<name>A0AAC9D220_9FLAO</name>
<dbReference type="Proteomes" id="UP000093276">
    <property type="component" value="Chromosome"/>
</dbReference>
<keyword evidence="2" id="KW-0812">Transmembrane</keyword>
<dbReference type="GeneID" id="32307762"/>
<keyword evidence="2" id="KW-0472">Membrane</keyword>
<dbReference type="RefSeq" id="WP_066033380.1">
    <property type="nucleotide sequence ID" value="NZ_CP016907.1"/>
</dbReference>
<dbReference type="KEGG" id="fjg:BB050_01881"/>
<organism evidence="3 4">
    <name type="scientific">Flavobacterium anhuiense</name>
    <dbReference type="NCBI Taxonomy" id="459526"/>
    <lineage>
        <taxon>Bacteria</taxon>
        <taxon>Pseudomonadati</taxon>
        <taxon>Bacteroidota</taxon>
        <taxon>Flavobacteriia</taxon>
        <taxon>Flavobacteriales</taxon>
        <taxon>Flavobacteriaceae</taxon>
        <taxon>Flavobacterium</taxon>
    </lineage>
</organism>
<feature type="region of interest" description="Disordered" evidence="1">
    <location>
        <begin position="210"/>
        <end position="238"/>
    </location>
</feature>